<dbReference type="Gene3D" id="6.10.250.690">
    <property type="match status" value="1"/>
</dbReference>
<dbReference type="Gene3D" id="3.40.50.2300">
    <property type="match status" value="1"/>
</dbReference>
<feature type="modified residue" description="4-aspartylphosphate" evidence="6">
    <location>
        <position position="68"/>
    </location>
</feature>
<keyword evidence="2" id="KW-0902">Two-component regulatory system</keyword>
<dbReference type="PROSITE" id="PS50110">
    <property type="entry name" value="RESPONSE_REGULATORY"/>
    <property type="match status" value="1"/>
</dbReference>
<keyword evidence="4 7" id="KW-0238">DNA-binding</keyword>
<dbReference type="Proteomes" id="UP000563524">
    <property type="component" value="Unassembled WGS sequence"/>
</dbReference>
<evidence type="ECO:0000313" key="10">
    <source>
        <dbReference type="EMBL" id="MBB4659033.1"/>
    </source>
</evidence>
<dbReference type="SMART" id="SM00862">
    <property type="entry name" value="Trans_reg_C"/>
    <property type="match status" value="1"/>
</dbReference>
<dbReference type="AlphaFoldDB" id="A0A840I441"/>
<protein>
    <submittedName>
        <fullName evidence="10">Two-component system phosphate regulon response regulator OmpR</fullName>
    </submittedName>
</protein>
<dbReference type="PANTHER" id="PTHR48111:SF4">
    <property type="entry name" value="DNA-BINDING DUAL TRANSCRIPTIONAL REGULATOR OMPR"/>
    <property type="match status" value="1"/>
</dbReference>
<dbReference type="SUPFAM" id="SSF46894">
    <property type="entry name" value="C-terminal effector domain of the bipartite response regulators"/>
    <property type="match status" value="1"/>
</dbReference>
<dbReference type="GO" id="GO:0005829">
    <property type="term" value="C:cytosol"/>
    <property type="evidence" value="ECO:0007669"/>
    <property type="project" value="TreeGrafter"/>
</dbReference>
<feature type="domain" description="OmpR/PhoB-type" evidence="9">
    <location>
        <begin position="141"/>
        <end position="235"/>
    </location>
</feature>
<dbReference type="InterPro" id="IPR011006">
    <property type="entry name" value="CheY-like_superfamily"/>
</dbReference>
<reference evidence="10 11" key="1">
    <citation type="submission" date="2020-08" db="EMBL/GenBank/DDBJ databases">
        <title>Genomic Encyclopedia of Type Strains, Phase IV (KMG-IV): sequencing the most valuable type-strain genomes for metagenomic binning, comparative biology and taxonomic classification.</title>
        <authorList>
            <person name="Goeker M."/>
        </authorList>
    </citation>
    <scope>NUCLEOTIDE SEQUENCE [LARGE SCALE GENOMIC DNA]</scope>
    <source>
        <strain evidence="10 11">DSM 102850</strain>
    </source>
</reference>
<dbReference type="InterPro" id="IPR001789">
    <property type="entry name" value="Sig_transdc_resp-reg_receiver"/>
</dbReference>
<evidence type="ECO:0000256" key="6">
    <source>
        <dbReference type="PROSITE-ProRule" id="PRU00169"/>
    </source>
</evidence>
<dbReference type="SUPFAM" id="SSF52172">
    <property type="entry name" value="CheY-like"/>
    <property type="match status" value="1"/>
</dbReference>
<evidence type="ECO:0000256" key="4">
    <source>
        <dbReference type="ARBA" id="ARBA00023125"/>
    </source>
</evidence>
<proteinExistence type="predicted"/>
<gene>
    <name evidence="10" type="ORF">GGQ59_001547</name>
</gene>
<evidence type="ECO:0000259" key="8">
    <source>
        <dbReference type="PROSITE" id="PS50110"/>
    </source>
</evidence>
<evidence type="ECO:0000256" key="5">
    <source>
        <dbReference type="ARBA" id="ARBA00023163"/>
    </source>
</evidence>
<dbReference type="PANTHER" id="PTHR48111">
    <property type="entry name" value="REGULATOR OF RPOS"/>
    <property type="match status" value="1"/>
</dbReference>
<dbReference type="SMART" id="SM00448">
    <property type="entry name" value="REC"/>
    <property type="match status" value="1"/>
</dbReference>
<dbReference type="Pfam" id="PF00486">
    <property type="entry name" value="Trans_reg_C"/>
    <property type="match status" value="1"/>
</dbReference>
<dbReference type="Pfam" id="PF00072">
    <property type="entry name" value="Response_reg"/>
    <property type="match status" value="1"/>
</dbReference>
<keyword evidence="3" id="KW-0805">Transcription regulation</keyword>
<sequence length="236" mass="26011">MSQRDPLSSPAEVGDDVPHVLVVDDDDGIRRLLARYLRTNGLMVSVARNAAEASKVMDGLTFDALVLDLMMPGEDGISMTRRIRAVSDVPILILTARGDSKDRIEGLEAGADDYLAKPFEPRELLLRLQGLLSRRSRPGRAEEIRFGPNVFNPRKGELRRDGEPVRLTGAELTLLRTLSAKPGAAIDRAALAEKTGGFDRSVDVQVTRLRRKIEDDPRVPTYLQTVRGIGYALIVD</sequence>
<dbReference type="GO" id="GO:0000156">
    <property type="term" value="F:phosphorelay response regulator activity"/>
    <property type="evidence" value="ECO:0007669"/>
    <property type="project" value="TreeGrafter"/>
</dbReference>
<evidence type="ECO:0000256" key="3">
    <source>
        <dbReference type="ARBA" id="ARBA00023015"/>
    </source>
</evidence>
<keyword evidence="11" id="KW-1185">Reference proteome</keyword>
<dbReference type="InterPro" id="IPR016032">
    <property type="entry name" value="Sig_transdc_resp-reg_C-effctor"/>
</dbReference>
<comment type="caution">
    <text evidence="10">The sequence shown here is derived from an EMBL/GenBank/DDBJ whole genome shotgun (WGS) entry which is preliminary data.</text>
</comment>
<dbReference type="GO" id="GO:0006355">
    <property type="term" value="P:regulation of DNA-templated transcription"/>
    <property type="evidence" value="ECO:0007669"/>
    <property type="project" value="InterPro"/>
</dbReference>
<dbReference type="EMBL" id="JACHOB010000002">
    <property type="protein sequence ID" value="MBB4659033.1"/>
    <property type="molecule type" value="Genomic_DNA"/>
</dbReference>
<evidence type="ECO:0000256" key="7">
    <source>
        <dbReference type="PROSITE-ProRule" id="PRU01091"/>
    </source>
</evidence>
<evidence type="ECO:0000313" key="11">
    <source>
        <dbReference type="Proteomes" id="UP000563524"/>
    </source>
</evidence>
<dbReference type="InterPro" id="IPR039420">
    <property type="entry name" value="WalR-like"/>
</dbReference>
<dbReference type="RefSeq" id="WP_183817195.1">
    <property type="nucleotide sequence ID" value="NZ_JACHOB010000002.1"/>
</dbReference>
<name>A0A840I441_9PROT</name>
<dbReference type="PROSITE" id="PS51755">
    <property type="entry name" value="OMPR_PHOB"/>
    <property type="match status" value="1"/>
</dbReference>
<dbReference type="InterPro" id="IPR001867">
    <property type="entry name" value="OmpR/PhoB-type_DNA-bd"/>
</dbReference>
<dbReference type="Gene3D" id="1.10.10.10">
    <property type="entry name" value="Winged helix-like DNA-binding domain superfamily/Winged helix DNA-binding domain"/>
    <property type="match status" value="1"/>
</dbReference>
<keyword evidence="1 6" id="KW-0597">Phosphoprotein</keyword>
<feature type="DNA-binding region" description="OmpR/PhoB-type" evidence="7">
    <location>
        <begin position="141"/>
        <end position="235"/>
    </location>
</feature>
<evidence type="ECO:0000256" key="1">
    <source>
        <dbReference type="ARBA" id="ARBA00022553"/>
    </source>
</evidence>
<feature type="domain" description="Response regulatory" evidence="8">
    <location>
        <begin position="19"/>
        <end position="132"/>
    </location>
</feature>
<organism evidence="10 11">
    <name type="scientific">Parvularcula dongshanensis</name>
    <dbReference type="NCBI Taxonomy" id="1173995"/>
    <lineage>
        <taxon>Bacteria</taxon>
        <taxon>Pseudomonadati</taxon>
        <taxon>Pseudomonadota</taxon>
        <taxon>Alphaproteobacteria</taxon>
        <taxon>Parvularculales</taxon>
        <taxon>Parvularculaceae</taxon>
        <taxon>Parvularcula</taxon>
    </lineage>
</organism>
<evidence type="ECO:0000256" key="2">
    <source>
        <dbReference type="ARBA" id="ARBA00023012"/>
    </source>
</evidence>
<evidence type="ECO:0000259" key="9">
    <source>
        <dbReference type="PROSITE" id="PS51755"/>
    </source>
</evidence>
<dbReference type="GO" id="GO:0032993">
    <property type="term" value="C:protein-DNA complex"/>
    <property type="evidence" value="ECO:0007669"/>
    <property type="project" value="TreeGrafter"/>
</dbReference>
<accession>A0A840I441</accession>
<dbReference type="GO" id="GO:0000976">
    <property type="term" value="F:transcription cis-regulatory region binding"/>
    <property type="evidence" value="ECO:0007669"/>
    <property type="project" value="TreeGrafter"/>
</dbReference>
<dbReference type="CDD" id="cd00383">
    <property type="entry name" value="trans_reg_C"/>
    <property type="match status" value="1"/>
</dbReference>
<dbReference type="CDD" id="cd17574">
    <property type="entry name" value="REC_OmpR"/>
    <property type="match status" value="1"/>
</dbReference>
<dbReference type="InterPro" id="IPR036388">
    <property type="entry name" value="WH-like_DNA-bd_sf"/>
</dbReference>
<keyword evidence="5" id="KW-0804">Transcription</keyword>